<keyword evidence="3" id="KW-1185">Reference proteome</keyword>
<reference evidence="2" key="1">
    <citation type="journal article" date="2023" name="GigaByte">
        <title>Genome assembly of the bearded iris, Iris pallida Lam.</title>
        <authorList>
            <person name="Bruccoleri R.E."/>
            <person name="Oakeley E.J."/>
            <person name="Faust A.M.E."/>
            <person name="Altorfer M."/>
            <person name="Dessus-Babus S."/>
            <person name="Burckhardt D."/>
            <person name="Oertli M."/>
            <person name="Naumann U."/>
            <person name="Petersen F."/>
            <person name="Wong J."/>
        </authorList>
    </citation>
    <scope>NUCLEOTIDE SEQUENCE</scope>
    <source>
        <strain evidence="2">GSM-AAB239-AS_SAM_17_03QT</strain>
    </source>
</reference>
<proteinExistence type="predicted"/>
<feature type="compositionally biased region" description="Low complexity" evidence="1">
    <location>
        <begin position="61"/>
        <end position="96"/>
    </location>
</feature>
<evidence type="ECO:0000313" key="3">
    <source>
        <dbReference type="Proteomes" id="UP001140949"/>
    </source>
</evidence>
<evidence type="ECO:0000256" key="1">
    <source>
        <dbReference type="SAM" id="MobiDB-lite"/>
    </source>
</evidence>
<dbReference type="AlphaFoldDB" id="A0AAX6GXM5"/>
<dbReference type="EMBL" id="JANAVB010015339">
    <property type="protein sequence ID" value="KAJ6833254.1"/>
    <property type="molecule type" value="Genomic_DNA"/>
</dbReference>
<feature type="compositionally biased region" description="Basic residues" evidence="1">
    <location>
        <begin position="31"/>
        <end position="42"/>
    </location>
</feature>
<dbReference type="Proteomes" id="UP001140949">
    <property type="component" value="Unassembled WGS sequence"/>
</dbReference>
<gene>
    <name evidence="2" type="ORF">M6B38_341280</name>
</gene>
<sequence>MATSAAAASSFLGTELIAASNGGKFRARFGFGRKKAVKKSPRRPPTIVPCGSRAPRLPNISTAPSSETTASTPSASASPQSTSSTTSTRSTRTWPRTTRERSSAPGSSRRRSTPPLPALHRSVRAAEVPGVRAHPRQVGHARHPRSPVGRGPYRCHMARCRKGTYVSVVNFFLI</sequence>
<accession>A0AAX6GXM5</accession>
<feature type="region of interest" description="Disordered" evidence="1">
    <location>
        <begin position="31"/>
        <end position="150"/>
    </location>
</feature>
<name>A0AAX6GXM5_IRIPA</name>
<evidence type="ECO:0000313" key="2">
    <source>
        <dbReference type="EMBL" id="KAJ6833254.1"/>
    </source>
</evidence>
<organism evidence="2 3">
    <name type="scientific">Iris pallida</name>
    <name type="common">Sweet iris</name>
    <dbReference type="NCBI Taxonomy" id="29817"/>
    <lineage>
        <taxon>Eukaryota</taxon>
        <taxon>Viridiplantae</taxon>
        <taxon>Streptophyta</taxon>
        <taxon>Embryophyta</taxon>
        <taxon>Tracheophyta</taxon>
        <taxon>Spermatophyta</taxon>
        <taxon>Magnoliopsida</taxon>
        <taxon>Liliopsida</taxon>
        <taxon>Asparagales</taxon>
        <taxon>Iridaceae</taxon>
        <taxon>Iridoideae</taxon>
        <taxon>Irideae</taxon>
        <taxon>Iris</taxon>
    </lineage>
</organism>
<feature type="compositionally biased region" description="Basic residues" evidence="1">
    <location>
        <begin position="133"/>
        <end position="145"/>
    </location>
</feature>
<comment type="caution">
    <text evidence="2">The sequence shown here is derived from an EMBL/GenBank/DDBJ whole genome shotgun (WGS) entry which is preliminary data.</text>
</comment>
<protein>
    <submittedName>
        <fullName evidence="2">Chlorophyll a-b binding protein CP29.1, chloroplastic</fullName>
    </submittedName>
</protein>
<reference evidence="2" key="2">
    <citation type="submission" date="2023-04" db="EMBL/GenBank/DDBJ databases">
        <authorList>
            <person name="Bruccoleri R.E."/>
            <person name="Oakeley E.J."/>
            <person name="Faust A.-M."/>
            <person name="Dessus-Babus S."/>
            <person name="Altorfer M."/>
            <person name="Burckhardt D."/>
            <person name="Oertli M."/>
            <person name="Naumann U."/>
            <person name="Petersen F."/>
            <person name="Wong J."/>
        </authorList>
    </citation>
    <scope>NUCLEOTIDE SEQUENCE</scope>
    <source>
        <strain evidence="2">GSM-AAB239-AS_SAM_17_03QT</strain>
        <tissue evidence="2">Leaf</tissue>
    </source>
</reference>